<dbReference type="EMBL" id="FQVN01000005">
    <property type="protein sequence ID" value="SHF85067.1"/>
    <property type="molecule type" value="Genomic_DNA"/>
</dbReference>
<dbReference type="InterPro" id="IPR001932">
    <property type="entry name" value="PPM-type_phosphatase-like_dom"/>
</dbReference>
<dbReference type="Gene3D" id="3.60.40.10">
    <property type="entry name" value="PPM-type phosphatase domain"/>
    <property type="match status" value="1"/>
</dbReference>
<dbReference type="STRING" id="2017.SAMN05444320_105224"/>
<gene>
    <name evidence="3" type="ORF">SAMN05444320_105224</name>
</gene>
<protein>
    <submittedName>
        <fullName evidence="3">Protein phosphatase</fullName>
    </submittedName>
</protein>
<dbReference type="Proteomes" id="UP000184501">
    <property type="component" value="Unassembled WGS sequence"/>
</dbReference>
<dbReference type="AlphaFoldDB" id="A0A1M5F0Y6"/>
<accession>A0A1M5F0Y6</accession>
<keyword evidence="4" id="KW-1185">Reference proteome</keyword>
<evidence type="ECO:0000313" key="4">
    <source>
        <dbReference type="Proteomes" id="UP000184501"/>
    </source>
</evidence>
<name>A0A1M5F0Y6_STRHI</name>
<feature type="domain" description="PPM-type phosphatase" evidence="2">
    <location>
        <begin position="10"/>
        <end position="231"/>
    </location>
</feature>
<dbReference type="RefSeq" id="WP_073484281.1">
    <property type="nucleotide sequence ID" value="NZ_FQVN01000005.1"/>
</dbReference>
<feature type="region of interest" description="Disordered" evidence="1">
    <location>
        <begin position="1"/>
        <end position="20"/>
    </location>
</feature>
<dbReference type="SMART" id="SM00332">
    <property type="entry name" value="PP2Cc"/>
    <property type="match status" value="1"/>
</dbReference>
<dbReference type="OrthoDB" id="9801841at2"/>
<evidence type="ECO:0000313" key="3">
    <source>
        <dbReference type="EMBL" id="SHF85067.1"/>
    </source>
</evidence>
<reference evidence="3 4" key="1">
    <citation type="submission" date="2016-11" db="EMBL/GenBank/DDBJ databases">
        <authorList>
            <person name="Jaros S."/>
            <person name="Januszkiewicz K."/>
            <person name="Wedrychowicz H."/>
        </authorList>
    </citation>
    <scope>NUCLEOTIDE SEQUENCE [LARGE SCALE GENOMIC DNA]</scope>
    <source>
        <strain evidence="3 4">DSM 44523</strain>
    </source>
</reference>
<evidence type="ECO:0000256" key="1">
    <source>
        <dbReference type="SAM" id="MobiDB-lite"/>
    </source>
</evidence>
<dbReference type="PROSITE" id="PS51746">
    <property type="entry name" value="PPM_2"/>
    <property type="match status" value="1"/>
</dbReference>
<organism evidence="3 4">
    <name type="scientific">Streptoalloteichus hindustanus</name>
    <dbReference type="NCBI Taxonomy" id="2017"/>
    <lineage>
        <taxon>Bacteria</taxon>
        <taxon>Bacillati</taxon>
        <taxon>Actinomycetota</taxon>
        <taxon>Actinomycetes</taxon>
        <taxon>Pseudonocardiales</taxon>
        <taxon>Pseudonocardiaceae</taxon>
        <taxon>Streptoalloteichus</taxon>
    </lineage>
</organism>
<evidence type="ECO:0000259" key="2">
    <source>
        <dbReference type="PROSITE" id="PS51746"/>
    </source>
</evidence>
<dbReference type="SUPFAM" id="SSF81606">
    <property type="entry name" value="PP2C-like"/>
    <property type="match status" value="1"/>
</dbReference>
<sequence length="239" mass="25694">MAETNTSGPVIGVATEKGPKRPLNADAHAHHQFHDRLAVAIVDGTGSTPEVAEFAQLAAATAVRIAARRTPVRGVMIAAELCEDPAVEHPAPSGTIVVATMLPNGESLVAWAGDAAAYGYDPEKQEVTRLTTPHTQGQMLREEGLSDEEARKYDNVITNSLARASYHGVESFVTHRPLLILASDGIHRLTDSELTDIVREHSGDPEMCAQQIVKAGREKSRDDITVLVVPHPHPKTERG</sequence>
<dbReference type="InterPro" id="IPR036457">
    <property type="entry name" value="PPM-type-like_dom_sf"/>
</dbReference>
<proteinExistence type="predicted"/>
<dbReference type="CDD" id="cd00143">
    <property type="entry name" value="PP2Cc"/>
    <property type="match status" value="1"/>
</dbReference>